<gene>
    <name evidence="1" type="ORF">ALMOND_2B031739</name>
</gene>
<feature type="non-terminal residue" evidence="1">
    <location>
        <position position="1"/>
    </location>
</feature>
<name>A0A5E4FL48_PRUDU</name>
<dbReference type="Proteomes" id="UP000327085">
    <property type="component" value="Chromosome 3"/>
</dbReference>
<dbReference type="EMBL" id="CABIKO010000143">
    <property type="protein sequence ID" value="VVA28496.1"/>
    <property type="molecule type" value="Genomic_DNA"/>
</dbReference>
<reference evidence="2" key="1">
    <citation type="journal article" date="2020" name="Plant J.">
        <title>Transposons played a major role in the diversification between the closely related almond and peach genomes: results from the almond genome sequence.</title>
        <authorList>
            <person name="Alioto T."/>
            <person name="Alexiou K.G."/>
            <person name="Bardil A."/>
            <person name="Barteri F."/>
            <person name="Castanera R."/>
            <person name="Cruz F."/>
            <person name="Dhingra A."/>
            <person name="Duval H."/>
            <person name="Fernandez I Marti A."/>
            <person name="Frias L."/>
            <person name="Galan B."/>
            <person name="Garcia J.L."/>
            <person name="Howad W."/>
            <person name="Gomez-Garrido J."/>
            <person name="Gut M."/>
            <person name="Julca I."/>
            <person name="Morata J."/>
            <person name="Puigdomenech P."/>
            <person name="Ribeca P."/>
            <person name="Rubio Cabetas M.J."/>
            <person name="Vlasova A."/>
            <person name="Wirthensohn M."/>
            <person name="Garcia-Mas J."/>
            <person name="Gabaldon T."/>
            <person name="Casacuberta J.M."/>
            <person name="Arus P."/>
        </authorList>
    </citation>
    <scope>NUCLEOTIDE SEQUENCE [LARGE SCALE GENOMIC DNA]</scope>
    <source>
        <strain evidence="2">cv. Texas</strain>
    </source>
</reference>
<evidence type="ECO:0000313" key="2">
    <source>
        <dbReference type="Proteomes" id="UP000327085"/>
    </source>
</evidence>
<dbReference type="AlphaFoldDB" id="A0A5E4FL48"/>
<dbReference type="InParanoid" id="A0A5E4FL48"/>
<dbReference type="Gramene" id="VVA28496">
    <property type="protein sequence ID" value="VVA28496"/>
    <property type="gene ID" value="Prudul26B031739"/>
</dbReference>
<feature type="non-terminal residue" evidence="1">
    <location>
        <position position="59"/>
    </location>
</feature>
<protein>
    <submittedName>
        <fullName evidence="1">Uncharacterized protein</fullName>
    </submittedName>
</protein>
<evidence type="ECO:0000313" key="1">
    <source>
        <dbReference type="EMBL" id="VVA28496.1"/>
    </source>
</evidence>
<sequence>EELSASDPVNQAELSAVVPEAEVGTTAAAPVVVPFQVEVPKVVGVLAAVSSPLKPPIVA</sequence>
<organism evidence="1 2">
    <name type="scientific">Prunus dulcis</name>
    <name type="common">Almond</name>
    <name type="synonym">Amygdalus dulcis</name>
    <dbReference type="NCBI Taxonomy" id="3755"/>
    <lineage>
        <taxon>Eukaryota</taxon>
        <taxon>Viridiplantae</taxon>
        <taxon>Streptophyta</taxon>
        <taxon>Embryophyta</taxon>
        <taxon>Tracheophyta</taxon>
        <taxon>Spermatophyta</taxon>
        <taxon>Magnoliopsida</taxon>
        <taxon>eudicotyledons</taxon>
        <taxon>Gunneridae</taxon>
        <taxon>Pentapetalae</taxon>
        <taxon>rosids</taxon>
        <taxon>fabids</taxon>
        <taxon>Rosales</taxon>
        <taxon>Rosaceae</taxon>
        <taxon>Amygdaloideae</taxon>
        <taxon>Amygdaleae</taxon>
        <taxon>Prunus</taxon>
    </lineage>
</organism>
<proteinExistence type="predicted"/>
<accession>A0A5E4FL48</accession>